<dbReference type="EMBL" id="JBHUKQ010000023">
    <property type="protein sequence ID" value="MFD2486611.1"/>
    <property type="molecule type" value="Genomic_DNA"/>
</dbReference>
<dbReference type="EC" id="2.1.1.72" evidence="1"/>
<evidence type="ECO:0000256" key="3">
    <source>
        <dbReference type="ARBA" id="ARBA00022679"/>
    </source>
</evidence>
<dbReference type="InterPro" id="IPR003356">
    <property type="entry name" value="DNA_methylase_A-5"/>
</dbReference>
<evidence type="ECO:0000256" key="1">
    <source>
        <dbReference type="ARBA" id="ARBA00011900"/>
    </source>
</evidence>
<dbReference type="Pfam" id="PF02384">
    <property type="entry name" value="N6_Mtase"/>
    <property type="match status" value="1"/>
</dbReference>
<dbReference type="PANTHER" id="PTHR33841">
    <property type="entry name" value="DNA METHYLTRANSFERASE YEEA-RELATED"/>
    <property type="match status" value="1"/>
</dbReference>
<keyword evidence="8" id="KW-1185">Reference proteome</keyword>
<organism evidence="7 8">
    <name type="scientific">Amycolatopsis albidoflavus</name>
    <dbReference type="NCBI Taxonomy" id="102226"/>
    <lineage>
        <taxon>Bacteria</taxon>
        <taxon>Bacillati</taxon>
        <taxon>Actinomycetota</taxon>
        <taxon>Actinomycetes</taxon>
        <taxon>Pseudonocardiales</taxon>
        <taxon>Pseudonocardiaceae</taxon>
        <taxon>Amycolatopsis</taxon>
    </lineage>
</organism>
<reference evidence="8" key="1">
    <citation type="journal article" date="2019" name="Int. J. Syst. Evol. Microbiol.">
        <title>The Global Catalogue of Microorganisms (GCM) 10K type strain sequencing project: providing services to taxonomists for standard genome sequencing and annotation.</title>
        <authorList>
            <consortium name="The Broad Institute Genomics Platform"/>
            <consortium name="The Broad Institute Genome Sequencing Center for Infectious Disease"/>
            <person name="Wu L."/>
            <person name="Ma J."/>
        </authorList>
    </citation>
    <scope>NUCLEOTIDE SEQUENCE [LARGE SCALE GENOMIC DNA]</scope>
    <source>
        <strain evidence="8">CGMCC 4.7638</strain>
    </source>
</reference>
<comment type="catalytic activity">
    <reaction evidence="4">
        <text>a 2'-deoxyadenosine in DNA + S-adenosyl-L-methionine = an N(6)-methyl-2'-deoxyadenosine in DNA + S-adenosyl-L-homocysteine + H(+)</text>
        <dbReference type="Rhea" id="RHEA:15197"/>
        <dbReference type="Rhea" id="RHEA-COMP:12418"/>
        <dbReference type="Rhea" id="RHEA-COMP:12419"/>
        <dbReference type="ChEBI" id="CHEBI:15378"/>
        <dbReference type="ChEBI" id="CHEBI:57856"/>
        <dbReference type="ChEBI" id="CHEBI:59789"/>
        <dbReference type="ChEBI" id="CHEBI:90615"/>
        <dbReference type="ChEBI" id="CHEBI:90616"/>
        <dbReference type="EC" id="2.1.1.72"/>
    </reaction>
</comment>
<protein>
    <recommendedName>
        <fullName evidence="1">site-specific DNA-methyltransferase (adenine-specific)</fullName>
        <ecNumber evidence="1">2.1.1.72</ecNumber>
    </recommendedName>
</protein>
<feature type="domain" description="DNA methylase adenine-specific" evidence="5">
    <location>
        <begin position="298"/>
        <end position="485"/>
    </location>
</feature>
<sequence>MVISDFGRAVTRKLLTGHGSREDHLRGPFEKMLAGIATSVGLPVTTIGETRLPDLALRPDYAVDVAGSRVGYVELKKPGHGVPGTWPHPSVHDREQWEKFRLLPNVLYSDGEQFARYKFGKLQGEVARLVPGLGHAGDKLHAQGSAFARVMTDFLLWEPEQPRSLDDLVRLASNLCRLLRDDVAAELDLEQAGRARQQTFSALAMDWRQVLFPNLTDAQFADQYAQTVTFALLLARVEGVSFQGRSIGEIARLLGKKHSLMGRALTVLTDQPEEELSIALTTMLRVLGVVDWAAFPDDSYAMLYENFLDTYDPALRRKSGVYYTPAELVSFIARFVDEVLQKKLGRRLGFAERDVIVVDPAMGTGSFLAEVVNTVAATVAAEEGPGAVAPHLRELAGRLIGFENQAAPYAVAELRLHSLLKKRHRSEVPHSERRFLADTLDDPDAQTLPLGKMYEAIERSRRGANQVKREEPVMVVLGNPPYADKAGGTAPWVEKSAAGKEAPGLKAFRKIGNGRREYVLSNKYVYFWRWATWKAFDAHPGHPSGIVAFVCSAGFLAGSGFAGMREYLRRTADEGWIIDLTPEGHQPPMNTRFFRANQQPVCLAVFIRRGGPDPDAPARVHRASVEGTVSDKVEALTSLTIDDARWRQCVNGWDAPFDLGGSKEWASMPSVTDLMPWAIPGVKPNRTWVYAPEPETLHKRWATLVKASRSEKPGLLKETRDTRVGSEKAQIPGMAEHSGTLSGETGPCPALRRVAHRSFDRKWVVPDARLHDTPRPPLWHTYSGQQVFVVEQHAHPIVGGPALVFSSLIPDMHYHSGRGGRVFPLYRNSSANSANVSPGLLDFLSRQLKCPVSAEDLVAYLAAVTAHQGFARRFAQDLKQPGVRIPLTRSRSSWRLAVDLGQEVLWLHTYGEHCVSPAAGRPAAVPRLKARAERPTVRVGIPDTPERMPDKIRYDESGRALHVGEGIISPVPPEAMAFEVSGMPVVKHWFDYRKKSPDGTHSSPLNDIVATTWTAAMTTELLDLLNVLGRCIALEPAQDKLLAKIVAGPLVTIEDLMLSGVLPVPKSATKTPKADHQHDLFDGG</sequence>
<dbReference type="InterPro" id="IPR041635">
    <property type="entry name" value="Type_ISP_LLaBIII_C"/>
</dbReference>
<dbReference type="InterPro" id="IPR050953">
    <property type="entry name" value="N4_N6_ade-DNA_methylase"/>
</dbReference>
<evidence type="ECO:0000256" key="4">
    <source>
        <dbReference type="ARBA" id="ARBA00047942"/>
    </source>
</evidence>
<accession>A0ABW5ICE0</accession>
<evidence type="ECO:0000313" key="8">
    <source>
        <dbReference type="Proteomes" id="UP001597542"/>
    </source>
</evidence>
<gene>
    <name evidence="7" type="ORF">ACFSUT_40505</name>
</gene>
<evidence type="ECO:0000259" key="5">
    <source>
        <dbReference type="Pfam" id="PF02384"/>
    </source>
</evidence>
<dbReference type="PANTHER" id="PTHR33841:SF1">
    <property type="entry name" value="DNA METHYLTRANSFERASE A"/>
    <property type="match status" value="1"/>
</dbReference>
<dbReference type="PRINTS" id="PR00507">
    <property type="entry name" value="N12N6MTFRASE"/>
</dbReference>
<dbReference type="Gene3D" id="3.40.50.150">
    <property type="entry name" value="Vaccinia Virus protein VP39"/>
    <property type="match status" value="1"/>
</dbReference>
<dbReference type="Proteomes" id="UP001597542">
    <property type="component" value="Unassembled WGS sequence"/>
</dbReference>
<dbReference type="RefSeq" id="WP_344280904.1">
    <property type="nucleotide sequence ID" value="NZ_BAAAHV010000017.1"/>
</dbReference>
<dbReference type="InterPro" id="IPR029063">
    <property type="entry name" value="SAM-dependent_MTases_sf"/>
</dbReference>
<name>A0ABW5ICE0_9PSEU</name>
<comment type="caution">
    <text evidence="7">The sequence shown here is derived from an EMBL/GenBank/DDBJ whole genome shotgun (WGS) entry which is preliminary data.</text>
</comment>
<feature type="domain" description="Type ISP restriction-modification enzyme LLaBIII C-terminal specificity" evidence="6">
    <location>
        <begin position="673"/>
        <end position="1024"/>
    </location>
</feature>
<evidence type="ECO:0000313" key="7">
    <source>
        <dbReference type="EMBL" id="MFD2486611.1"/>
    </source>
</evidence>
<dbReference type="SUPFAM" id="SSF53335">
    <property type="entry name" value="S-adenosyl-L-methionine-dependent methyltransferases"/>
    <property type="match status" value="1"/>
</dbReference>
<dbReference type="Pfam" id="PF18135">
    <property type="entry name" value="Type_ISP_C"/>
    <property type="match status" value="1"/>
</dbReference>
<evidence type="ECO:0000259" key="6">
    <source>
        <dbReference type="Pfam" id="PF18135"/>
    </source>
</evidence>
<evidence type="ECO:0000256" key="2">
    <source>
        <dbReference type="ARBA" id="ARBA00022603"/>
    </source>
</evidence>
<keyword evidence="2" id="KW-0489">Methyltransferase</keyword>
<keyword evidence="3" id="KW-0808">Transferase</keyword>
<proteinExistence type="predicted"/>